<dbReference type="InterPro" id="IPR058017">
    <property type="entry name" value="At3g28540-like_C"/>
</dbReference>
<dbReference type="Pfam" id="PF14363">
    <property type="entry name" value="AAA_assoc"/>
    <property type="match status" value="1"/>
</dbReference>
<evidence type="ECO:0000259" key="9">
    <source>
        <dbReference type="SMART" id="SM00382"/>
    </source>
</evidence>
<sequence>MEILSQMWSLLGLLTVLQNILPSQILSLLHTFYESLQDLLSPYAYFEIPEFNGYCGVDVNNLYRHVNLYLNSTHPSAVACRRLTLSRSPSSKTISFSLAPNHTVADSFASHRLSWTHHVEAVQDSSDERRSFTLKIPKRHRLQILAPYLEHVTSRAEEFERVSRERRLFTNTGHGGGAFESGWASVPFRHPSTFETLALEPDLKKQITDDLTAFAQGRDFYRKIGRAWKRGYFLYGPPGSGKSSLIAAIANFLCYDVYDLELTKVSDNSELRSLLIQTTNRSIIVIEDIDCSLNITGDRLLKTSRKMTPREKRRHCARGEEDIDGDGRVTLSGLLNFTDGLWSCCGEERIIIFTTNYRDNVDPALIRCGRMDVHVSLGACGPHAFKALVKNYLGVETHALFDVAESYLKAAGALMPAQIGEILLRNRSDADLAIKAVISAMQAKILGLDVDFCDEEVVANTPESVDRRLAESPDNWDTSMERNGGGKKRRENSTWEKKVKFLVRLTSLTKSDSGRRGV</sequence>
<dbReference type="Pfam" id="PF00004">
    <property type="entry name" value="AAA"/>
    <property type="match status" value="1"/>
</dbReference>
<protein>
    <submittedName>
        <fullName evidence="10">AAA-ATPase</fullName>
    </submittedName>
</protein>
<dbReference type="InterPro" id="IPR025753">
    <property type="entry name" value="AAA_N_dom"/>
</dbReference>
<dbReference type="Gramene" id="PSS11966">
    <property type="protein sequence ID" value="PSS11966"/>
    <property type="gene ID" value="CEY00_Acc16178"/>
</dbReference>
<dbReference type="Gene3D" id="3.40.50.300">
    <property type="entry name" value="P-loop containing nucleotide triphosphate hydrolases"/>
    <property type="match status" value="1"/>
</dbReference>
<keyword evidence="6" id="KW-0547">Nucleotide-binding</keyword>
<comment type="similarity">
    <text evidence="2">Belongs to the AAA ATPase family. BCS1 subfamily.</text>
</comment>
<feature type="domain" description="AAA+ ATPase" evidence="9">
    <location>
        <begin position="228"/>
        <end position="377"/>
    </location>
</feature>
<dbReference type="GO" id="GO:0006950">
    <property type="term" value="P:response to stress"/>
    <property type="evidence" value="ECO:0007669"/>
    <property type="project" value="UniProtKB-ARBA"/>
</dbReference>
<dbReference type="InParanoid" id="A0A2R6QPW3"/>
<name>A0A2R6QPW3_ACTCC</name>
<dbReference type="AlphaFoldDB" id="A0A2R6QPW3"/>
<keyword evidence="4" id="KW-0460">Magnesium</keyword>
<keyword evidence="8" id="KW-0732">Signal</keyword>
<dbReference type="SUPFAM" id="SSF52540">
    <property type="entry name" value="P-loop containing nucleoside triphosphate hydrolases"/>
    <property type="match status" value="1"/>
</dbReference>
<accession>A0A2R6QPW3</accession>
<dbReference type="EMBL" id="NKQK01000014">
    <property type="protein sequence ID" value="PSS11966.1"/>
    <property type="molecule type" value="Genomic_DNA"/>
</dbReference>
<dbReference type="OMA" id="CGIHAFK"/>
<dbReference type="PROSITE" id="PS00674">
    <property type="entry name" value="AAA"/>
    <property type="match status" value="1"/>
</dbReference>
<dbReference type="InterPro" id="IPR003593">
    <property type="entry name" value="AAA+_ATPase"/>
</dbReference>
<dbReference type="STRING" id="1590841.A0A2R6QPW3"/>
<evidence type="ECO:0000256" key="7">
    <source>
        <dbReference type="SAM" id="MobiDB-lite"/>
    </source>
</evidence>
<comment type="cofactor">
    <cofactor evidence="1">
        <name>Mg(2+)</name>
        <dbReference type="ChEBI" id="CHEBI:18420"/>
    </cofactor>
</comment>
<keyword evidence="11" id="KW-1185">Reference proteome</keyword>
<keyword evidence="3" id="KW-0378">Hydrolase</keyword>
<gene>
    <name evidence="10" type="ORF">CEY00_Acc16178</name>
</gene>
<comment type="catalytic activity">
    <reaction evidence="5">
        <text>ATP + H2O = ADP + phosphate + H(+)</text>
        <dbReference type="Rhea" id="RHEA:13065"/>
        <dbReference type="ChEBI" id="CHEBI:15377"/>
        <dbReference type="ChEBI" id="CHEBI:15378"/>
        <dbReference type="ChEBI" id="CHEBI:30616"/>
        <dbReference type="ChEBI" id="CHEBI:43474"/>
        <dbReference type="ChEBI" id="CHEBI:456216"/>
    </reaction>
</comment>
<dbReference type="GO" id="GO:0016887">
    <property type="term" value="F:ATP hydrolysis activity"/>
    <property type="evidence" value="ECO:0007669"/>
    <property type="project" value="InterPro"/>
</dbReference>
<evidence type="ECO:0000256" key="2">
    <source>
        <dbReference type="ARBA" id="ARBA00007448"/>
    </source>
</evidence>
<dbReference type="Proteomes" id="UP000241394">
    <property type="component" value="Chromosome LG14"/>
</dbReference>
<evidence type="ECO:0000256" key="4">
    <source>
        <dbReference type="ARBA" id="ARBA00022842"/>
    </source>
</evidence>
<dbReference type="OrthoDB" id="10251412at2759"/>
<dbReference type="CDD" id="cd19510">
    <property type="entry name" value="RecA-like_BCS1"/>
    <property type="match status" value="1"/>
</dbReference>
<feature type="signal peptide" evidence="8">
    <location>
        <begin position="1"/>
        <end position="22"/>
    </location>
</feature>
<evidence type="ECO:0000256" key="1">
    <source>
        <dbReference type="ARBA" id="ARBA00001946"/>
    </source>
</evidence>
<organism evidence="10 11">
    <name type="scientific">Actinidia chinensis var. chinensis</name>
    <name type="common">Chinese soft-hair kiwi</name>
    <dbReference type="NCBI Taxonomy" id="1590841"/>
    <lineage>
        <taxon>Eukaryota</taxon>
        <taxon>Viridiplantae</taxon>
        <taxon>Streptophyta</taxon>
        <taxon>Embryophyta</taxon>
        <taxon>Tracheophyta</taxon>
        <taxon>Spermatophyta</taxon>
        <taxon>Magnoliopsida</taxon>
        <taxon>eudicotyledons</taxon>
        <taxon>Gunneridae</taxon>
        <taxon>Pentapetalae</taxon>
        <taxon>asterids</taxon>
        <taxon>Ericales</taxon>
        <taxon>Actinidiaceae</taxon>
        <taxon>Actinidia</taxon>
    </lineage>
</organism>
<evidence type="ECO:0000256" key="8">
    <source>
        <dbReference type="SAM" id="SignalP"/>
    </source>
</evidence>
<reference evidence="11" key="2">
    <citation type="journal article" date="2018" name="BMC Genomics">
        <title>A manually annotated Actinidia chinensis var. chinensis (kiwifruit) genome highlights the challenges associated with draft genomes and gene prediction in plants.</title>
        <authorList>
            <person name="Pilkington S.M."/>
            <person name="Crowhurst R."/>
            <person name="Hilario E."/>
            <person name="Nardozza S."/>
            <person name="Fraser L."/>
            <person name="Peng Y."/>
            <person name="Gunaseelan K."/>
            <person name="Simpson R."/>
            <person name="Tahir J."/>
            <person name="Deroles S.C."/>
            <person name="Templeton K."/>
            <person name="Luo Z."/>
            <person name="Davy M."/>
            <person name="Cheng C."/>
            <person name="McNeilage M."/>
            <person name="Scaglione D."/>
            <person name="Liu Y."/>
            <person name="Zhang Q."/>
            <person name="Datson P."/>
            <person name="De Silva N."/>
            <person name="Gardiner S.E."/>
            <person name="Bassett H."/>
            <person name="Chagne D."/>
            <person name="McCallum J."/>
            <person name="Dzierzon H."/>
            <person name="Deng C."/>
            <person name="Wang Y.Y."/>
            <person name="Barron L."/>
            <person name="Manako K."/>
            <person name="Bowen J."/>
            <person name="Foster T.M."/>
            <person name="Erridge Z.A."/>
            <person name="Tiffin H."/>
            <person name="Waite C.N."/>
            <person name="Davies K.M."/>
            <person name="Grierson E.P."/>
            <person name="Laing W.A."/>
            <person name="Kirk R."/>
            <person name="Chen X."/>
            <person name="Wood M."/>
            <person name="Montefiori M."/>
            <person name="Brummell D.A."/>
            <person name="Schwinn K.E."/>
            <person name="Catanach A."/>
            <person name="Fullerton C."/>
            <person name="Li D."/>
            <person name="Meiyalaghan S."/>
            <person name="Nieuwenhuizen N."/>
            <person name="Read N."/>
            <person name="Prakash R."/>
            <person name="Hunter D."/>
            <person name="Zhang H."/>
            <person name="McKenzie M."/>
            <person name="Knabel M."/>
            <person name="Harris A."/>
            <person name="Allan A.C."/>
            <person name="Gleave A."/>
            <person name="Chen A."/>
            <person name="Janssen B.J."/>
            <person name="Plunkett B."/>
            <person name="Ampomah-Dwamena C."/>
            <person name="Voogd C."/>
            <person name="Leif D."/>
            <person name="Lafferty D."/>
            <person name="Souleyre E.J.F."/>
            <person name="Varkonyi-Gasic E."/>
            <person name="Gambi F."/>
            <person name="Hanley J."/>
            <person name="Yao J.L."/>
            <person name="Cheung J."/>
            <person name="David K.M."/>
            <person name="Warren B."/>
            <person name="Marsh K."/>
            <person name="Snowden K.C."/>
            <person name="Lin-Wang K."/>
            <person name="Brian L."/>
            <person name="Martinez-Sanchez M."/>
            <person name="Wang M."/>
            <person name="Ileperuma N."/>
            <person name="Macnee N."/>
            <person name="Campin R."/>
            <person name="McAtee P."/>
            <person name="Drummond R.S.M."/>
            <person name="Espley R.V."/>
            <person name="Ireland H.S."/>
            <person name="Wu R."/>
            <person name="Atkinson R.G."/>
            <person name="Karunairetnam S."/>
            <person name="Bulley S."/>
            <person name="Chunkath S."/>
            <person name="Hanley Z."/>
            <person name="Storey R."/>
            <person name="Thrimawithana A.H."/>
            <person name="Thomson S."/>
            <person name="David C."/>
            <person name="Testolin R."/>
            <person name="Huang H."/>
            <person name="Hellens R.P."/>
            <person name="Schaffer R.J."/>
        </authorList>
    </citation>
    <scope>NUCLEOTIDE SEQUENCE [LARGE SCALE GENOMIC DNA]</scope>
    <source>
        <strain evidence="11">cv. Red5</strain>
    </source>
</reference>
<dbReference type="PANTHER" id="PTHR23070">
    <property type="entry name" value="BCS1 AAA-TYPE ATPASE"/>
    <property type="match status" value="1"/>
</dbReference>
<evidence type="ECO:0000256" key="6">
    <source>
        <dbReference type="RuleBase" id="RU003651"/>
    </source>
</evidence>
<evidence type="ECO:0000256" key="5">
    <source>
        <dbReference type="ARBA" id="ARBA00049360"/>
    </source>
</evidence>
<evidence type="ECO:0000256" key="3">
    <source>
        <dbReference type="ARBA" id="ARBA00022801"/>
    </source>
</evidence>
<dbReference type="InterPro" id="IPR050747">
    <property type="entry name" value="Mitochondrial_chaperone_BCS1"/>
</dbReference>
<dbReference type="Pfam" id="PF25568">
    <property type="entry name" value="AAA_lid_At3g28540"/>
    <property type="match status" value="1"/>
</dbReference>
<dbReference type="SMART" id="SM00382">
    <property type="entry name" value="AAA"/>
    <property type="match status" value="1"/>
</dbReference>
<keyword evidence="6" id="KW-0067">ATP-binding</keyword>
<dbReference type="InterPro" id="IPR003959">
    <property type="entry name" value="ATPase_AAA_core"/>
</dbReference>
<dbReference type="InterPro" id="IPR027417">
    <property type="entry name" value="P-loop_NTPase"/>
</dbReference>
<proteinExistence type="inferred from homology"/>
<evidence type="ECO:0000313" key="10">
    <source>
        <dbReference type="EMBL" id="PSS11966.1"/>
    </source>
</evidence>
<feature type="chain" id="PRO_5015361183" evidence="8">
    <location>
        <begin position="23"/>
        <end position="518"/>
    </location>
</feature>
<feature type="region of interest" description="Disordered" evidence="7">
    <location>
        <begin position="464"/>
        <end position="492"/>
    </location>
</feature>
<dbReference type="GO" id="GO:0005524">
    <property type="term" value="F:ATP binding"/>
    <property type="evidence" value="ECO:0007669"/>
    <property type="project" value="UniProtKB-KW"/>
</dbReference>
<comment type="caution">
    <text evidence="10">The sequence shown here is derived from an EMBL/GenBank/DDBJ whole genome shotgun (WGS) entry which is preliminary data.</text>
</comment>
<reference evidence="10 11" key="1">
    <citation type="submission" date="2017-07" db="EMBL/GenBank/DDBJ databases">
        <title>An improved, manually edited Actinidia chinensis var. chinensis (kiwifruit) genome highlights the challenges associated with draft genomes and gene prediction in plants.</title>
        <authorList>
            <person name="Pilkington S."/>
            <person name="Crowhurst R."/>
            <person name="Hilario E."/>
            <person name="Nardozza S."/>
            <person name="Fraser L."/>
            <person name="Peng Y."/>
            <person name="Gunaseelan K."/>
            <person name="Simpson R."/>
            <person name="Tahir J."/>
            <person name="Deroles S."/>
            <person name="Templeton K."/>
            <person name="Luo Z."/>
            <person name="Davy M."/>
            <person name="Cheng C."/>
            <person name="Mcneilage M."/>
            <person name="Scaglione D."/>
            <person name="Liu Y."/>
            <person name="Zhang Q."/>
            <person name="Datson P."/>
            <person name="De Silva N."/>
            <person name="Gardiner S."/>
            <person name="Bassett H."/>
            <person name="Chagne D."/>
            <person name="Mccallum J."/>
            <person name="Dzierzon H."/>
            <person name="Deng C."/>
            <person name="Wang Y.-Y."/>
            <person name="Barron N."/>
            <person name="Manako K."/>
            <person name="Bowen J."/>
            <person name="Foster T."/>
            <person name="Erridge Z."/>
            <person name="Tiffin H."/>
            <person name="Waite C."/>
            <person name="Davies K."/>
            <person name="Grierson E."/>
            <person name="Laing W."/>
            <person name="Kirk R."/>
            <person name="Chen X."/>
            <person name="Wood M."/>
            <person name="Montefiori M."/>
            <person name="Brummell D."/>
            <person name="Schwinn K."/>
            <person name="Catanach A."/>
            <person name="Fullerton C."/>
            <person name="Li D."/>
            <person name="Meiyalaghan S."/>
            <person name="Nieuwenhuizen N."/>
            <person name="Read N."/>
            <person name="Prakash R."/>
            <person name="Hunter D."/>
            <person name="Zhang H."/>
            <person name="Mckenzie M."/>
            <person name="Knabel M."/>
            <person name="Harris A."/>
            <person name="Allan A."/>
            <person name="Chen A."/>
            <person name="Janssen B."/>
            <person name="Plunkett B."/>
            <person name="Dwamena C."/>
            <person name="Voogd C."/>
            <person name="Leif D."/>
            <person name="Lafferty D."/>
            <person name="Souleyre E."/>
            <person name="Varkonyi-Gasic E."/>
            <person name="Gambi F."/>
            <person name="Hanley J."/>
            <person name="Yao J.-L."/>
            <person name="Cheung J."/>
            <person name="David K."/>
            <person name="Warren B."/>
            <person name="Marsh K."/>
            <person name="Snowden K."/>
            <person name="Lin-Wang K."/>
            <person name="Brian L."/>
            <person name="Martinez-Sanchez M."/>
            <person name="Wang M."/>
            <person name="Ileperuma N."/>
            <person name="Macnee N."/>
            <person name="Campin R."/>
            <person name="Mcatee P."/>
            <person name="Drummond R."/>
            <person name="Espley R."/>
            <person name="Ireland H."/>
            <person name="Wu R."/>
            <person name="Atkinson R."/>
            <person name="Karunairetnam S."/>
            <person name="Bulley S."/>
            <person name="Chunkath S."/>
            <person name="Hanley Z."/>
            <person name="Storey R."/>
            <person name="Thrimawithana A."/>
            <person name="Thomson S."/>
            <person name="David C."/>
            <person name="Testolin R."/>
        </authorList>
    </citation>
    <scope>NUCLEOTIDE SEQUENCE [LARGE SCALE GENOMIC DNA]</scope>
    <source>
        <strain evidence="11">cv. Red5</strain>
        <tissue evidence="10">Young leaf</tissue>
    </source>
</reference>
<evidence type="ECO:0000313" key="11">
    <source>
        <dbReference type="Proteomes" id="UP000241394"/>
    </source>
</evidence>
<dbReference type="InterPro" id="IPR003960">
    <property type="entry name" value="ATPase_AAA_CS"/>
</dbReference>